<reference evidence="1" key="1">
    <citation type="submission" date="2021-01" db="EMBL/GenBank/DDBJ databases">
        <authorList>
            <person name="Corre E."/>
            <person name="Pelletier E."/>
            <person name="Niang G."/>
            <person name="Scheremetjew M."/>
            <person name="Finn R."/>
            <person name="Kale V."/>
            <person name="Holt S."/>
            <person name="Cochrane G."/>
            <person name="Meng A."/>
            <person name="Brown T."/>
            <person name="Cohen L."/>
        </authorList>
    </citation>
    <scope>NUCLEOTIDE SEQUENCE</scope>
    <source>
        <strain evidence="1">NIES-381</strain>
    </source>
</reference>
<proteinExistence type="predicted"/>
<organism evidence="1">
    <name type="scientific">Eutreptiella gymnastica</name>
    <dbReference type="NCBI Taxonomy" id="73025"/>
    <lineage>
        <taxon>Eukaryota</taxon>
        <taxon>Discoba</taxon>
        <taxon>Euglenozoa</taxon>
        <taxon>Euglenida</taxon>
        <taxon>Spirocuta</taxon>
        <taxon>Euglenophyceae</taxon>
        <taxon>Eutreptiales</taxon>
        <taxon>Eutreptiaceae</taxon>
        <taxon>Eutreptiella</taxon>
    </lineage>
</organism>
<protein>
    <submittedName>
        <fullName evidence="1">Uncharacterized protein</fullName>
    </submittedName>
</protein>
<name>A0A7S1JB44_9EUGL</name>
<accession>A0A7S1JB44</accession>
<dbReference type="EMBL" id="HBGA01133288">
    <property type="protein sequence ID" value="CAD9038198.1"/>
    <property type="molecule type" value="Transcribed_RNA"/>
</dbReference>
<dbReference type="AlphaFoldDB" id="A0A7S1JB44"/>
<gene>
    <name evidence="1" type="ORF">EGYM00392_LOCUS49360</name>
</gene>
<evidence type="ECO:0000313" key="1">
    <source>
        <dbReference type="EMBL" id="CAD9038198.1"/>
    </source>
</evidence>
<sequence length="221" mass="24233">MFRSLVRPIARQSVRTFFNDGYRDNASLELVYRAVIRSPAVTNKLTDFYAANCDELSVESMASLQAAGSTVGIPLQPYLGDPHRVLLAYSLLPNTVETEADGNPVIETVIGDEKQRIKIVDPDLISFLAKELLAKLGLDTSSESAKNYLDSMVDGAEALYAKIPKIAPSPLEAAMAAIDAETCPADTLRNMATTEEMNKVKFANMPHPISKKVEGKFKYFL</sequence>